<organism evidence="1 2">
    <name type="scientific">Chitinophaga pollutisoli</name>
    <dbReference type="NCBI Taxonomy" id="3133966"/>
    <lineage>
        <taxon>Bacteria</taxon>
        <taxon>Pseudomonadati</taxon>
        <taxon>Bacteroidota</taxon>
        <taxon>Chitinophagia</taxon>
        <taxon>Chitinophagales</taxon>
        <taxon>Chitinophagaceae</taxon>
        <taxon>Chitinophaga</taxon>
    </lineage>
</organism>
<reference evidence="2" key="1">
    <citation type="submission" date="2024-03" db="EMBL/GenBank/DDBJ databases">
        <title>Chitinophaga horti sp. nov., isolated from garden soil.</title>
        <authorList>
            <person name="Lee D.S."/>
            <person name="Han D.M."/>
            <person name="Baek J.H."/>
            <person name="Choi D.G."/>
            <person name="Jeon J.H."/>
            <person name="Jeon C.O."/>
        </authorList>
    </citation>
    <scope>NUCLEOTIDE SEQUENCE [LARGE SCALE GENOMIC DNA]</scope>
    <source>
        <strain evidence="2">GPA1</strain>
    </source>
</reference>
<gene>
    <name evidence="1" type="ORF">WJU16_10395</name>
</gene>
<dbReference type="Gene3D" id="2.40.30.100">
    <property type="entry name" value="AF2212/PG0164-like"/>
    <property type="match status" value="1"/>
</dbReference>
<evidence type="ECO:0000313" key="2">
    <source>
        <dbReference type="Proteomes" id="UP001485459"/>
    </source>
</evidence>
<name>A0ABZ2YUG0_9BACT</name>
<sequence>MTVTPLIASHYVLERFQAKGGWTYAYIPEIAPDSGVAFGWIRVTGTIDGIDLGLTRLMPMGQGRLFLPIKAALRKKLCKKEGDRVYIVLFRDTTAVSIPETLQACLDDEPAALEAFLALPESRQKTIITAVNAATSPAHQTKKIVETLESLLKQQ</sequence>
<dbReference type="InterPro" id="IPR015018">
    <property type="entry name" value="DUF1905"/>
</dbReference>
<dbReference type="SUPFAM" id="SSF141694">
    <property type="entry name" value="AF2212/PG0164-like"/>
    <property type="match status" value="1"/>
</dbReference>
<keyword evidence="2" id="KW-1185">Reference proteome</keyword>
<dbReference type="InterPro" id="IPR037079">
    <property type="entry name" value="AF2212/PG0164-like_sf"/>
</dbReference>
<dbReference type="Pfam" id="PF13376">
    <property type="entry name" value="OmdA"/>
    <property type="match status" value="1"/>
</dbReference>
<dbReference type="Pfam" id="PF08922">
    <property type="entry name" value="DUF1905"/>
    <property type="match status" value="1"/>
</dbReference>
<protein>
    <submittedName>
        <fullName evidence="1">YdeI/OmpD-associated family protein</fullName>
    </submittedName>
</protein>
<dbReference type="EMBL" id="CP149822">
    <property type="protein sequence ID" value="WZN43441.1"/>
    <property type="molecule type" value="Genomic_DNA"/>
</dbReference>
<proteinExistence type="predicted"/>
<accession>A0ABZ2YUG0</accession>
<dbReference type="Proteomes" id="UP001485459">
    <property type="component" value="Chromosome"/>
</dbReference>
<dbReference type="RefSeq" id="WP_341838250.1">
    <property type="nucleotide sequence ID" value="NZ_CP149822.1"/>
</dbReference>
<evidence type="ECO:0000313" key="1">
    <source>
        <dbReference type="EMBL" id="WZN43441.1"/>
    </source>
</evidence>